<name>A0A078B864_STYLE</name>
<evidence type="ECO:0000256" key="1">
    <source>
        <dbReference type="SAM" id="MobiDB-lite"/>
    </source>
</evidence>
<accession>A0A078B864</accession>
<feature type="compositionally biased region" description="Polar residues" evidence="1">
    <location>
        <begin position="2330"/>
        <end position="2345"/>
    </location>
</feature>
<dbReference type="EMBL" id="CCKQ01018726">
    <property type="protein sequence ID" value="CDW90710.1"/>
    <property type="molecule type" value="Genomic_DNA"/>
</dbReference>
<gene>
    <name evidence="2" type="primary">Contig6141.g6570</name>
    <name evidence="2" type="ORF">STYLEM_19856</name>
</gene>
<organism evidence="2 3">
    <name type="scientific">Stylonychia lemnae</name>
    <name type="common">Ciliate</name>
    <dbReference type="NCBI Taxonomy" id="5949"/>
    <lineage>
        <taxon>Eukaryota</taxon>
        <taxon>Sar</taxon>
        <taxon>Alveolata</taxon>
        <taxon>Ciliophora</taxon>
        <taxon>Intramacronucleata</taxon>
        <taxon>Spirotrichea</taxon>
        <taxon>Stichotrichia</taxon>
        <taxon>Sporadotrichida</taxon>
        <taxon>Oxytrichidae</taxon>
        <taxon>Stylonychinae</taxon>
        <taxon>Stylonychia</taxon>
    </lineage>
</organism>
<feature type="region of interest" description="Disordered" evidence="1">
    <location>
        <begin position="2330"/>
        <end position="2352"/>
    </location>
</feature>
<dbReference type="FunCoup" id="A0A078B864">
    <property type="interactions" value="5"/>
</dbReference>
<feature type="region of interest" description="Disordered" evidence="1">
    <location>
        <begin position="179"/>
        <end position="203"/>
    </location>
</feature>
<reference evidence="2 3" key="1">
    <citation type="submission" date="2014-06" db="EMBL/GenBank/DDBJ databases">
        <authorList>
            <person name="Swart Estienne"/>
        </authorList>
    </citation>
    <scope>NUCLEOTIDE SEQUENCE [LARGE SCALE GENOMIC DNA]</scope>
    <source>
        <strain evidence="2 3">130c</strain>
    </source>
</reference>
<evidence type="ECO:0000313" key="3">
    <source>
        <dbReference type="Proteomes" id="UP000039865"/>
    </source>
</evidence>
<proteinExistence type="predicted"/>
<protein>
    <submittedName>
        <fullName evidence="2">Uncharacterized protein</fullName>
    </submittedName>
</protein>
<dbReference type="InParanoid" id="A0A078B864"/>
<feature type="compositionally biased region" description="Polar residues" evidence="1">
    <location>
        <begin position="183"/>
        <end position="194"/>
    </location>
</feature>
<keyword evidence="3" id="KW-1185">Reference proteome</keyword>
<evidence type="ECO:0000313" key="2">
    <source>
        <dbReference type="EMBL" id="CDW90710.1"/>
    </source>
</evidence>
<sequence>MQSQLNNSAAAGIPGATQKLSFLDFSQNHSMNKDLQIIQQIHQQSNRQDPNQKIIEDLHNVIRIKALSLAKKRSIEDLTLMELLNGFDVVVAEKKPRTDIANHVYRLILRQEREKQQSSIQDLSMEIQNLQKTEKNDSKILKYDTNVSSNGKQFDFQGSFGEDDRNIFFNQQEQISILEKSSAHNTGSNIPQRSSQKKSMHHNDLSNILDRSVTPNFINKDLDFLSQNGSPTKNPFNRDTKLQLPKLNFSGLLKQSPGNSSNKRSQSVSYYSKEKAIDSDRAIAFAYYTRKLLLNGWRAFYNYRLEKDNQTTMEQIAQQRYTKNMKKKLFKAIHRQAKQHYGHAADSRRAKAVISFKLGIKYLKIWRENMRQSIQENQLLKLAKQRQRYQRKTMIALKYFVKHRRELRRSLFISKDHNQKRLKRQGLNGFISNKIEVSKFREMRQIAEAVREFNLQKVALMQFKKFMLGRLQYLRLNEYAKNYYRLVLIKQSYDLMRSYTQVSQGENRQQYYIDVFYQKKIKFNLFQFLLASNYIISEKEQNIITMKDRLRLRKYFNAIGDNRRQKRLVRVPRSLSFYYFSQILLNHSFSKLLDEPQDQTLVQYCDFMRKSKVEYYQKIGKQAQRNLKAYYLSNVFSAWKKEYCQVSQMKKKRKAKIKYQIVRHLRMKSQKNGKYRFLLSRMIKIKSNEKTLKIFRALLANHKQNKLQRQILIRLTQHRQGKKLRKVFLALKIFTKRQQFRNNQKLAADEVNHNRKLEQPFLKWRKLFLYHFKKRELKENQDNFLRRKLLTKYLNQIVTIYSKATSYSYNLKNLLDQKRRKLIKKALCGFLQNILMKTHSKNQLKTALRYRKHNLLIKSVKIWQYMLPEFKQKNSLYKIIRGDKYQKSTAKIFNALKLYYHFRLNKKTVDHLMMRNVQLVTIKRYMKTWNGSINKRTGLRLLENLFDKHRKQEFYTRVQRKAKYEEGVVTHMNIFNMFKLLELTFLRGLKKNVENKYRWVEGIVSTHEKSLVFQKKQYLRMWREQFQANVKGYKTTQFLIVQVKNQIIKKYFKVLKDMMIRNKIERQQVAIKKADIKVKSFQALRKVVQSRVNCKKQHKYLQKYQRKKALRKTLGIWINELSEQNTVRNFVINRQSRLAYFIIHKWRENISQRAQHSQILRVAIGSIGSLMLQQYFRQFKQYVEFKKNSQSKTSQVKSFVREGMKQRVLNGFKQYITQNYQQIQKIQYIRKKVQSRVRNQFFDKWIDIFEPQLIKIRVLKRLGQISQIGLLRQNLGEWINFTQQSQIIESIGERQHHIKTMIQKQATLRQLKQFKQRRIIQRDRVRTINDYWAKKTQLKLLTMLRYCVKLVQHRRYSQHKAQSFYIDKLQRKSLISLAYQTQKNELFRQLTNQLHYNLRTINAPRFLEKLRHYTYQQKEQKIKDQFALTFMGQRLKQIALKSLIWNVIVHRERKNLCNRAVIFRCEKLIRESYQAIKIFSFSQQIKAKKRMLMSNTIIKMDQTHSIRLAFDSLRFSKDIEQDKRLQFRGQIVLSQARRIFFNWRALKDYKKGIKSIGKQVYKRHKKISLQKLMIIWMRALNNEAKVKVMQRNQANKMRSAILSILQRKSSLKQFQRIKLTNKAYLYLQIALNSLKNYTLKQKRLRIVEDDLVRKYMETQLSKSFMGLRYQTLIMKNQRVLQQKKNRFLAIKSYNGWKYTIILEKTQRDYQNLKYKQSISKTFCNWFNLFKYQSTKRSMLSKIIGKKDSNSKLHLFKRWQKQAYQGKFVDLLQVHYTFPHQRYVAQRCIQNWRKYASLQSNREELVEQVQNLSASLQARSVLRKWYQASLPNMPARIMEQRLTSAVNRLLKIKALYLISVQGHRNQYLSENLEQIEERRVTEVLRQNFTEWRKQFAALQLQKVIEIKRARNTMKQCLIALGLNAQNNLEEKVYQSQIHDYVSQTSLKTQNNLIRTFSSYGVRLNSDALMKKYFLKMREGCYNLRKINQDKFKSVQYFKYKSYVKYFYHMMQTFYLANEDREHERRGYQVWNIKTKRRVINGFILNTFKQRKYRNADTYYNCKLLTQSLNAFSNNLDLTRKKSHLNTIMMYNLKKKCIQLFKIAFTQWRVKFEHRKFGKEAVCEYSSFRNMKLKRMAFDYFNAIIQQKLQIKDMVTKAQKYFDKKHYLKLAHTTIYALRDHAARKVNKNEQFQERELMALKFYALNLMISHLRAWKREVRVNRNRQKRSKMYAIYSAWKFYTKERVLLKKYLLECNGGVMIQSQNIDPNMMSTQEMRDNVTRFSNLQSNFGESMSSGAPYNSNSQERKVLGQNANILNFASPQFSKAASISAYSSNKPQARNTGSSHQARRIRQ</sequence>
<dbReference type="Proteomes" id="UP000039865">
    <property type="component" value="Unassembled WGS sequence"/>
</dbReference>